<dbReference type="InterPro" id="IPR035906">
    <property type="entry name" value="MetI-like_sf"/>
</dbReference>
<comment type="subcellular location">
    <subcellularLocation>
        <location evidence="1 9">Cell membrane</location>
        <topology evidence="1 9">Multi-pass membrane protein</topology>
    </subcellularLocation>
</comment>
<evidence type="ECO:0000256" key="9">
    <source>
        <dbReference type="RuleBase" id="RU363032"/>
    </source>
</evidence>
<evidence type="ECO:0000256" key="3">
    <source>
        <dbReference type="ARBA" id="ARBA00022475"/>
    </source>
</evidence>
<evidence type="ECO:0000313" key="12">
    <source>
        <dbReference type="Proteomes" id="UP000019249"/>
    </source>
</evidence>
<feature type="domain" description="ABC transmembrane type-1" evidence="10">
    <location>
        <begin position="34"/>
        <end position="222"/>
    </location>
</feature>
<dbReference type="InterPro" id="IPR010065">
    <property type="entry name" value="AA_ABC_transptr_permease_3TM"/>
</dbReference>
<organism evidence="11 12">
    <name type="scientific">Listeria floridensis FSL S10-1187</name>
    <dbReference type="NCBI Taxonomy" id="1265817"/>
    <lineage>
        <taxon>Bacteria</taxon>
        <taxon>Bacillati</taxon>
        <taxon>Bacillota</taxon>
        <taxon>Bacilli</taxon>
        <taxon>Bacillales</taxon>
        <taxon>Listeriaceae</taxon>
        <taxon>Listeria</taxon>
    </lineage>
</organism>
<keyword evidence="7" id="KW-0346">Stress response</keyword>
<dbReference type="NCBIfam" id="TIGR01726">
    <property type="entry name" value="HEQRo_perm_3TM"/>
    <property type="match status" value="1"/>
</dbReference>
<evidence type="ECO:0000256" key="7">
    <source>
        <dbReference type="ARBA" id="ARBA00023016"/>
    </source>
</evidence>
<evidence type="ECO:0000256" key="2">
    <source>
        <dbReference type="ARBA" id="ARBA00022448"/>
    </source>
</evidence>
<keyword evidence="2 9" id="KW-0813">Transport</keyword>
<feature type="transmembrane region" description="Helical" evidence="9">
    <location>
        <begin position="72"/>
        <end position="93"/>
    </location>
</feature>
<dbReference type="PANTHER" id="PTHR30614">
    <property type="entry name" value="MEMBRANE COMPONENT OF AMINO ACID ABC TRANSPORTER"/>
    <property type="match status" value="1"/>
</dbReference>
<accession>A0ABN0RE80</accession>
<keyword evidence="12" id="KW-1185">Reference proteome</keyword>
<evidence type="ECO:0000256" key="1">
    <source>
        <dbReference type="ARBA" id="ARBA00004651"/>
    </source>
</evidence>
<comment type="caution">
    <text evidence="11">The sequence shown here is derived from an EMBL/GenBank/DDBJ whole genome shotgun (WGS) entry which is preliminary data.</text>
</comment>
<evidence type="ECO:0000313" key="11">
    <source>
        <dbReference type="EMBL" id="EUJ30759.1"/>
    </source>
</evidence>
<evidence type="ECO:0000256" key="5">
    <source>
        <dbReference type="ARBA" id="ARBA00022970"/>
    </source>
</evidence>
<keyword evidence="5" id="KW-0029">Amino-acid transport</keyword>
<evidence type="ECO:0000256" key="4">
    <source>
        <dbReference type="ARBA" id="ARBA00022692"/>
    </source>
</evidence>
<dbReference type="InterPro" id="IPR000515">
    <property type="entry name" value="MetI-like"/>
</dbReference>
<reference evidence="11 12" key="1">
    <citation type="journal article" date="2014" name="Int. J. Syst. Evol. Microbiol.">
        <title>Listeria floridensis sp. nov., Listeria aquatica sp. nov., Listeria cornellensis sp. nov., Listeria riparia sp. nov. and Listeria grandensis sp. nov., from agricultural and natural environments.</title>
        <authorList>
            <person name="den Bakker H.C."/>
            <person name="Warchocki S."/>
            <person name="Wright E.M."/>
            <person name="Allred A.F."/>
            <person name="Ahlstrom C."/>
            <person name="Manuel C.S."/>
            <person name="Stasiewicz M.J."/>
            <person name="Burrell A."/>
            <person name="Roof S."/>
            <person name="Strawn L."/>
            <person name="Fortes E.D."/>
            <person name="Nightingale K.K."/>
            <person name="Kephart D."/>
            <person name="Wiedmann M."/>
        </authorList>
    </citation>
    <scope>NUCLEOTIDE SEQUENCE [LARGE SCALE GENOMIC DNA]</scope>
    <source>
        <strain evidence="11 12">FSL S10-1187</strain>
    </source>
</reference>
<sequence length="235" mass="26044">MFLNNSLLIGAVSFNNLNYDVLKEAFWPMVKGGIMYTIPLTLLSFVIGMVIALVIALFRLSSSKIVRGIGRFYVSIIRGTPLIVQLFVIFYGLPTIGLKFDPFPAAVIAFSLNVGGYAAEIVRGSIQSVPKGQWEAGYTIGMNYSQVLFRIILPQAARVSVPPLSNTFISLIKDTSLASLVLVSELFRKAQEIAATSYEFLLVYVEAGLLYWLVCMLLSAVQGRLERRLDRYIAK</sequence>
<feature type="transmembrane region" description="Helical" evidence="9">
    <location>
        <begin position="201"/>
        <end position="221"/>
    </location>
</feature>
<dbReference type="Gene3D" id="1.10.3720.10">
    <property type="entry name" value="MetI-like"/>
    <property type="match status" value="1"/>
</dbReference>
<keyword evidence="4 9" id="KW-0812">Transmembrane</keyword>
<feature type="transmembrane region" description="Helical" evidence="9">
    <location>
        <begin position="34"/>
        <end position="60"/>
    </location>
</feature>
<dbReference type="PANTHER" id="PTHR30614:SF0">
    <property type="entry name" value="L-CYSTINE TRANSPORT SYSTEM PERMEASE PROTEIN TCYL"/>
    <property type="match status" value="1"/>
</dbReference>
<protein>
    <submittedName>
        <fullName evidence="11">L-cystine import ABC transporter permease TcyB</fullName>
    </submittedName>
</protein>
<evidence type="ECO:0000256" key="8">
    <source>
        <dbReference type="ARBA" id="ARBA00023136"/>
    </source>
</evidence>
<dbReference type="SUPFAM" id="SSF161098">
    <property type="entry name" value="MetI-like"/>
    <property type="match status" value="1"/>
</dbReference>
<dbReference type="RefSeq" id="WP_077913205.1">
    <property type="nucleotide sequence ID" value="NZ_AODF01000021.1"/>
</dbReference>
<keyword evidence="6 9" id="KW-1133">Transmembrane helix</keyword>
<comment type="similarity">
    <text evidence="9">Belongs to the binding-protein-dependent transport system permease family.</text>
</comment>
<dbReference type="CDD" id="cd06261">
    <property type="entry name" value="TM_PBP2"/>
    <property type="match status" value="1"/>
</dbReference>
<keyword evidence="8 9" id="KW-0472">Membrane</keyword>
<dbReference type="Pfam" id="PF00528">
    <property type="entry name" value="BPD_transp_1"/>
    <property type="match status" value="1"/>
</dbReference>
<dbReference type="PROSITE" id="PS50928">
    <property type="entry name" value="ABC_TM1"/>
    <property type="match status" value="1"/>
</dbReference>
<dbReference type="Proteomes" id="UP000019249">
    <property type="component" value="Unassembled WGS sequence"/>
</dbReference>
<evidence type="ECO:0000256" key="6">
    <source>
        <dbReference type="ARBA" id="ARBA00022989"/>
    </source>
</evidence>
<keyword evidence="3" id="KW-1003">Cell membrane</keyword>
<dbReference type="InterPro" id="IPR043429">
    <property type="entry name" value="ArtM/GltK/GlnP/TcyL/YhdX-like"/>
</dbReference>
<evidence type="ECO:0000259" key="10">
    <source>
        <dbReference type="PROSITE" id="PS50928"/>
    </source>
</evidence>
<dbReference type="EMBL" id="AODF01000021">
    <property type="protein sequence ID" value="EUJ30759.1"/>
    <property type="molecule type" value="Genomic_DNA"/>
</dbReference>
<name>A0ABN0RE80_9LIST</name>
<proteinExistence type="inferred from homology"/>
<gene>
    <name evidence="11" type="ORF">MFLO_10174</name>
</gene>